<keyword evidence="7" id="KW-0406">Ion transport</keyword>
<evidence type="ECO:0000256" key="10">
    <source>
        <dbReference type="ARBA" id="ARBA00023237"/>
    </source>
</evidence>
<dbReference type="SUPFAM" id="SSF56935">
    <property type="entry name" value="Porins"/>
    <property type="match status" value="1"/>
</dbReference>
<dbReference type="InterPro" id="IPR023614">
    <property type="entry name" value="Porin_dom_sf"/>
</dbReference>
<evidence type="ECO:0000256" key="7">
    <source>
        <dbReference type="ARBA" id="ARBA00023065"/>
    </source>
</evidence>
<dbReference type="InterPro" id="IPR050298">
    <property type="entry name" value="Gram-neg_bact_OMP"/>
</dbReference>
<proteinExistence type="predicted"/>
<dbReference type="EMBL" id="CAJNAS010000006">
    <property type="protein sequence ID" value="CAE6886403.1"/>
    <property type="molecule type" value="Genomic_DNA"/>
</dbReference>
<reference evidence="12" key="1">
    <citation type="submission" date="2021-02" db="EMBL/GenBank/DDBJ databases">
        <authorList>
            <person name="Vanwijnsberghe S."/>
        </authorList>
    </citation>
    <scope>NUCLEOTIDE SEQUENCE</scope>
    <source>
        <strain evidence="12">R-70211</strain>
    </source>
</reference>
<keyword evidence="10" id="KW-0998">Cell outer membrane</keyword>
<evidence type="ECO:0000256" key="6">
    <source>
        <dbReference type="ARBA" id="ARBA00022729"/>
    </source>
</evidence>
<keyword evidence="4" id="KW-1134">Transmembrane beta strand</keyword>
<evidence type="ECO:0000256" key="1">
    <source>
        <dbReference type="ARBA" id="ARBA00004571"/>
    </source>
</evidence>
<sequence>MTGAGWLERFMSVMASRRRVVPVHILTSLMSSVAEDARAERGVTAYGLVDAGLSYVSNAAASGGRSPLLRYADGVARGNRWGLRGMHKLGNALSATFVLERGFGTSGGESSQSSALARIAYLGVSMRGIGALTFGRQTALSALYVGSNYTMGSQSAAGNYAYHINDIDQLASGRVSNAVKISITKFYRLEIGGMAAFTNRTEAASDAGHDVLSNAYSVGLNYISESFAMGAAYTGIHFLSGPTAPLPSITVANVRVGDLRHLGTYAVGARCIIGAMRVWANVTRTTLAPRAGAASKLDNLEIGGRYALTAVFGLALGYTRSTLVGASSGRWNQVNVALDYAMSKRMAVYAVAIRQMASGSNTVAGVEVPVQAGIGSSPRVIGDPGGGANSQMVLRIGVLHRF</sequence>
<comment type="subunit">
    <text evidence="2">Homotrimer.</text>
</comment>
<dbReference type="PANTHER" id="PTHR34501">
    <property type="entry name" value="PROTEIN YDDL-RELATED"/>
    <property type="match status" value="1"/>
</dbReference>
<dbReference type="AlphaFoldDB" id="A0A9N8MQ95"/>
<keyword evidence="9" id="KW-0472">Membrane</keyword>
<dbReference type="Pfam" id="PF13609">
    <property type="entry name" value="Porin_4"/>
    <property type="match status" value="1"/>
</dbReference>
<evidence type="ECO:0000256" key="8">
    <source>
        <dbReference type="ARBA" id="ARBA00023114"/>
    </source>
</evidence>
<dbReference type="CDD" id="cd00342">
    <property type="entry name" value="gram_neg_porins"/>
    <property type="match status" value="1"/>
</dbReference>
<dbReference type="InterPro" id="IPR033900">
    <property type="entry name" value="Gram_neg_porin_domain"/>
</dbReference>
<evidence type="ECO:0000259" key="11">
    <source>
        <dbReference type="Pfam" id="PF13609"/>
    </source>
</evidence>
<dbReference type="Proteomes" id="UP000675121">
    <property type="component" value="Unassembled WGS sequence"/>
</dbReference>
<gene>
    <name evidence="12" type="ORF">R70211_02435</name>
</gene>
<evidence type="ECO:0000256" key="2">
    <source>
        <dbReference type="ARBA" id="ARBA00011233"/>
    </source>
</evidence>
<dbReference type="GO" id="GO:0009279">
    <property type="term" value="C:cell outer membrane"/>
    <property type="evidence" value="ECO:0007669"/>
    <property type="project" value="UniProtKB-SubCell"/>
</dbReference>
<comment type="caution">
    <text evidence="12">The sequence shown here is derived from an EMBL/GenBank/DDBJ whole genome shotgun (WGS) entry which is preliminary data.</text>
</comment>
<evidence type="ECO:0000256" key="3">
    <source>
        <dbReference type="ARBA" id="ARBA00022448"/>
    </source>
</evidence>
<keyword evidence="8" id="KW-0626">Porin</keyword>
<dbReference type="Gene3D" id="2.40.160.10">
    <property type="entry name" value="Porin"/>
    <property type="match status" value="1"/>
</dbReference>
<keyword evidence="6" id="KW-0732">Signal</keyword>
<evidence type="ECO:0000313" key="13">
    <source>
        <dbReference type="Proteomes" id="UP000675121"/>
    </source>
</evidence>
<keyword evidence="3" id="KW-0813">Transport</keyword>
<dbReference type="GO" id="GO:0046930">
    <property type="term" value="C:pore complex"/>
    <property type="evidence" value="ECO:0007669"/>
    <property type="project" value="UniProtKB-KW"/>
</dbReference>
<evidence type="ECO:0000256" key="9">
    <source>
        <dbReference type="ARBA" id="ARBA00023136"/>
    </source>
</evidence>
<feature type="domain" description="Porin" evidence="11">
    <location>
        <begin position="29"/>
        <end position="352"/>
    </location>
</feature>
<evidence type="ECO:0000313" key="12">
    <source>
        <dbReference type="EMBL" id="CAE6886403.1"/>
    </source>
</evidence>
<protein>
    <recommendedName>
        <fullName evidence="11">Porin domain-containing protein</fullName>
    </recommendedName>
</protein>
<comment type="subcellular location">
    <subcellularLocation>
        <location evidence="1">Cell outer membrane</location>
        <topology evidence="1">Multi-pass membrane protein</topology>
    </subcellularLocation>
</comment>
<evidence type="ECO:0000256" key="4">
    <source>
        <dbReference type="ARBA" id="ARBA00022452"/>
    </source>
</evidence>
<keyword evidence="13" id="KW-1185">Reference proteome</keyword>
<dbReference type="GO" id="GO:0015288">
    <property type="term" value="F:porin activity"/>
    <property type="evidence" value="ECO:0007669"/>
    <property type="project" value="UniProtKB-KW"/>
</dbReference>
<dbReference type="PANTHER" id="PTHR34501:SF9">
    <property type="entry name" value="MAJOR OUTER MEMBRANE PROTEIN P.IA"/>
    <property type="match status" value="1"/>
</dbReference>
<keyword evidence="5" id="KW-0812">Transmembrane</keyword>
<name>A0A9N8MQ95_9BURK</name>
<organism evidence="12 13">
    <name type="scientific">Paraburkholderia domus</name>
    <dbReference type="NCBI Taxonomy" id="2793075"/>
    <lineage>
        <taxon>Bacteria</taxon>
        <taxon>Pseudomonadati</taxon>
        <taxon>Pseudomonadota</taxon>
        <taxon>Betaproteobacteria</taxon>
        <taxon>Burkholderiales</taxon>
        <taxon>Burkholderiaceae</taxon>
        <taxon>Paraburkholderia</taxon>
    </lineage>
</organism>
<dbReference type="GO" id="GO:0006811">
    <property type="term" value="P:monoatomic ion transport"/>
    <property type="evidence" value="ECO:0007669"/>
    <property type="project" value="UniProtKB-KW"/>
</dbReference>
<evidence type="ECO:0000256" key="5">
    <source>
        <dbReference type="ARBA" id="ARBA00022692"/>
    </source>
</evidence>
<accession>A0A9N8MQ95</accession>